<evidence type="ECO:0000313" key="3">
    <source>
        <dbReference type="Proteomes" id="UP001321047"/>
    </source>
</evidence>
<dbReference type="RefSeq" id="WP_342810690.1">
    <property type="nucleotide sequence ID" value="NZ_JAOPJZ010000041.1"/>
</dbReference>
<dbReference type="EMBL" id="JAOPJZ010000041">
    <property type="protein sequence ID" value="MCU4754388.1"/>
    <property type="molecule type" value="Genomic_DNA"/>
</dbReference>
<accession>A0AAP2ZCD1</accession>
<reference evidence="2 3" key="1">
    <citation type="submission" date="2022-09" db="EMBL/GenBank/DDBJ databases">
        <title>Enrichment on poylsaccharides allowed isolation of novel metabolic and taxonomic groups of Haloarchaea.</title>
        <authorList>
            <person name="Sorokin D.Y."/>
            <person name="Elcheninov A.G."/>
            <person name="Khizhniak T.V."/>
            <person name="Kolganova T.V."/>
            <person name="Kublanov I.V."/>
        </authorList>
    </citation>
    <scope>NUCLEOTIDE SEQUENCE [LARGE SCALE GENOMIC DNA]</scope>
    <source>
        <strain evidence="2 3">AArc-curdl1</strain>
    </source>
</reference>
<dbReference type="AlphaFoldDB" id="A0AAP2ZCD1"/>
<dbReference type="Proteomes" id="UP001321047">
    <property type="component" value="Unassembled WGS sequence"/>
</dbReference>
<gene>
    <name evidence="2" type="ORF">OB919_20840</name>
</gene>
<feature type="transmembrane region" description="Helical" evidence="1">
    <location>
        <begin position="441"/>
        <end position="464"/>
    </location>
</feature>
<feature type="transmembrane region" description="Helical" evidence="1">
    <location>
        <begin position="42"/>
        <end position="61"/>
    </location>
</feature>
<organism evidence="2 3">
    <name type="scientific">Natronosalvus hydrolyticus</name>
    <dbReference type="NCBI Taxonomy" id="2979988"/>
    <lineage>
        <taxon>Archaea</taxon>
        <taxon>Methanobacteriati</taxon>
        <taxon>Methanobacteriota</taxon>
        <taxon>Stenosarchaea group</taxon>
        <taxon>Halobacteria</taxon>
        <taxon>Halobacteriales</taxon>
        <taxon>Natrialbaceae</taxon>
        <taxon>Natronosalvus</taxon>
    </lineage>
</organism>
<feature type="transmembrane region" description="Helical" evidence="1">
    <location>
        <begin position="249"/>
        <end position="268"/>
    </location>
</feature>
<feature type="transmembrane region" description="Helical" evidence="1">
    <location>
        <begin position="199"/>
        <end position="216"/>
    </location>
</feature>
<feature type="transmembrane region" description="Helical" evidence="1">
    <location>
        <begin position="377"/>
        <end position="397"/>
    </location>
</feature>
<keyword evidence="3" id="KW-1185">Reference proteome</keyword>
<feature type="transmembrane region" description="Helical" evidence="1">
    <location>
        <begin position="168"/>
        <end position="187"/>
    </location>
</feature>
<proteinExistence type="predicted"/>
<evidence type="ECO:0000256" key="1">
    <source>
        <dbReference type="SAM" id="Phobius"/>
    </source>
</evidence>
<comment type="caution">
    <text evidence="2">The sequence shown here is derived from an EMBL/GenBank/DDBJ whole genome shotgun (WGS) entry which is preliminary data.</text>
</comment>
<sequence length="595" mass="64040">MNRTLLNTALAVGFLALAFAIGVARRSPPSGYEPSIYTATPTLTWLGVGLALAIAIGLTIGTRGPYQAGAMALGGLTVTAVVSLPVIRNYHFQGLGDALTHLGWVRDFTQGTMTPHELFYPGLHSIATAVHMAGGISMERAVMMSVIILFVPFVVFVPLIARAITGTAGAAGFAAIVSWMVLPVNNVATHMGPHTNSNALFIVPVALFAVVAYLGRRGDLERLPFGISPFTFLLIFVGAGILLVHPQQMVNVVVVLAALAGVQMLASLRSANHPISTHPRMHTPAVLLGVLFVLWAAANERFRRAFSGLVYGLFVQDIGTGAEVGQRGGSLTEIGGSLLELFVLMFLVAAIIGTIAALFVLANWLGRTQLDSDARAYITYLALALVPLFGMFLVYFFGTPTMAFRQVGFIYVLLTILGGIALAHLFGWLSGFLTTPGSNALAAIFVSACLVLTLMTLFASPTIYQPTQHVTEQQQFGYDTALETRADERLFAGFGYGISRYGDAYHGTEAGTEINYDGGAGGQVLVEEFERGNYSGAYHGADYYFTVSAFDETRELEVYQELHHSREALEEIEGDPDVNRLISNDEFRMYEVEGE</sequence>
<evidence type="ECO:0000313" key="2">
    <source>
        <dbReference type="EMBL" id="MCU4754388.1"/>
    </source>
</evidence>
<feature type="transmembrane region" description="Helical" evidence="1">
    <location>
        <begin position="141"/>
        <end position="161"/>
    </location>
</feature>
<feature type="transmembrane region" description="Helical" evidence="1">
    <location>
        <begin position="223"/>
        <end position="243"/>
    </location>
</feature>
<feature type="transmembrane region" description="Helical" evidence="1">
    <location>
        <begin position="341"/>
        <end position="365"/>
    </location>
</feature>
<feature type="transmembrane region" description="Helical" evidence="1">
    <location>
        <begin position="280"/>
        <end position="298"/>
    </location>
</feature>
<name>A0AAP2ZCD1_9EURY</name>
<protein>
    <submittedName>
        <fullName evidence="2">Uncharacterized protein</fullName>
    </submittedName>
</protein>
<keyword evidence="1" id="KW-1133">Transmembrane helix</keyword>
<keyword evidence="1" id="KW-0472">Membrane</keyword>
<feature type="transmembrane region" description="Helical" evidence="1">
    <location>
        <begin position="409"/>
        <end position="429"/>
    </location>
</feature>
<keyword evidence="1" id="KW-0812">Transmembrane</keyword>